<evidence type="ECO:0000313" key="13">
    <source>
        <dbReference type="Proteomes" id="UP001197492"/>
    </source>
</evidence>
<feature type="transmembrane region" description="Helical" evidence="9">
    <location>
        <begin position="34"/>
        <end position="55"/>
    </location>
</feature>
<evidence type="ECO:0000313" key="12">
    <source>
        <dbReference type="Proteomes" id="UP001196408"/>
    </source>
</evidence>
<evidence type="ECO:0000256" key="5">
    <source>
        <dbReference type="ARBA" id="ARBA00014944"/>
    </source>
</evidence>
<comment type="similarity">
    <text evidence="3 8">Belongs to the CDP-alcohol phosphatidyltransferase class-I family.</text>
</comment>
<evidence type="ECO:0000256" key="7">
    <source>
        <dbReference type="ARBA" id="ARBA00048586"/>
    </source>
</evidence>
<evidence type="ECO:0000256" key="1">
    <source>
        <dbReference type="ARBA" id="ARBA00003973"/>
    </source>
</evidence>
<evidence type="ECO:0000256" key="9">
    <source>
        <dbReference type="SAM" id="Phobius"/>
    </source>
</evidence>
<feature type="transmembrane region" description="Helical" evidence="9">
    <location>
        <begin position="124"/>
        <end position="143"/>
    </location>
</feature>
<keyword evidence="13" id="KW-1185">Reference proteome</keyword>
<organism evidence="10 12">
    <name type="scientific">Catenibacterium mitsuokai</name>
    <dbReference type="NCBI Taxonomy" id="100886"/>
    <lineage>
        <taxon>Bacteria</taxon>
        <taxon>Bacillati</taxon>
        <taxon>Bacillota</taxon>
        <taxon>Erysipelotrichia</taxon>
        <taxon>Erysipelotrichales</taxon>
        <taxon>Coprobacillaceae</taxon>
        <taxon>Catenibacterium</taxon>
    </lineage>
</organism>
<evidence type="ECO:0000256" key="2">
    <source>
        <dbReference type="ARBA" id="ARBA00005042"/>
    </source>
</evidence>
<accession>A0AAW4MTG6</accession>
<proteinExistence type="inferred from homology"/>
<evidence type="ECO:0000256" key="8">
    <source>
        <dbReference type="RuleBase" id="RU003750"/>
    </source>
</evidence>
<evidence type="ECO:0000313" key="11">
    <source>
        <dbReference type="EMBL" id="MBV3392660.1"/>
    </source>
</evidence>
<evidence type="ECO:0000256" key="3">
    <source>
        <dbReference type="ARBA" id="ARBA00010441"/>
    </source>
</evidence>
<keyword evidence="8" id="KW-0808">Transferase</keyword>
<dbReference type="Proteomes" id="UP001197492">
    <property type="component" value="Unassembled WGS sequence"/>
</dbReference>
<feature type="transmembrane region" description="Helical" evidence="9">
    <location>
        <begin position="6"/>
        <end position="27"/>
    </location>
</feature>
<evidence type="ECO:0000256" key="6">
    <source>
        <dbReference type="ARBA" id="ARBA00033018"/>
    </source>
</evidence>
<dbReference type="GO" id="GO:0016020">
    <property type="term" value="C:membrane"/>
    <property type="evidence" value="ECO:0007669"/>
    <property type="project" value="InterPro"/>
</dbReference>
<protein>
    <recommendedName>
        <fullName evidence="5">CDP-diacylglycerol--glycerol-3-phosphate 3-phosphatidyltransferase</fullName>
        <ecNumber evidence="4">2.7.8.5</ecNumber>
    </recommendedName>
    <alternativeName>
        <fullName evidence="6">Phosphatidylglycerophosphate synthase</fullName>
    </alternativeName>
</protein>
<dbReference type="EMBL" id="JAHOEF010000022">
    <property type="protein sequence ID" value="MBV3382567.1"/>
    <property type="molecule type" value="Genomic_DNA"/>
</dbReference>
<dbReference type="InterPro" id="IPR000462">
    <property type="entry name" value="CDP-OH_P_trans"/>
</dbReference>
<dbReference type="PANTHER" id="PTHR14269:SF62">
    <property type="entry name" value="CDP-DIACYLGLYCEROL--GLYCEROL-3-PHOSPHATE 3-PHOSPHATIDYLTRANSFERASE 1, CHLOROPLASTIC"/>
    <property type="match status" value="1"/>
</dbReference>
<dbReference type="Proteomes" id="UP001196408">
    <property type="component" value="Unassembled WGS sequence"/>
</dbReference>
<dbReference type="InterPro" id="IPR004570">
    <property type="entry name" value="Phosphatidylglycerol_P_synth"/>
</dbReference>
<feature type="transmembrane region" description="Helical" evidence="9">
    <location>
        <begin position="149"/>
        <end position="169"/>
    </location>
</feature>
<gene>
    <name evidence="10" type="ORF">KSV97_04825</name>
    <name evidence="11" type="ORF">KSW06_05190</name>
</gene>
<comment type="caution">
    <text evidence="10">The sequence shown here is derived from an EMBL/GenBank/DDBJ whole genome shotgun (WGS) entry which is preliminary data.</text>
</comment>
<comment type="function">
    <text evidence="1">This protein catalyzes the committed step to the synthesis of the acidic phospholipids.</text>
</comment>
<keyword evidence="9" id="KW-0472">Membrane</keyword>
<dbReference type="InterPro" id="IPR048254">
    <property type="entry name" value="CDP_ALCOHOL_P_TRANSF_CS"/>
</dbReference>
<dbReference type="GO" id="GO:0046474">
    <property type="term" value="P:glycerophospholipid biosynthetic process"/>
    <property type="evidence" value="ECO:0007669"/>
    <property type="project" value="TreeGrafter"/>
</dbReference>
<dbReference type="PIRSF" id="PIRSF000847">
    <property type="entry name" value="Phos_ph_gly_syn"/>
    <property type="match status" value="1"/>
</dbReference>
<sequence length="182" mass="20763">MRNKNIFTIPNILSMFRLLLLPVIVYTYMNQKDYVLTGVLLLVSGITDLLDGYIARTFHMMSDLGKILDPVADKATQAVVLLCLVTRFRWLIIPFICIVIKELFMTCIGMTVIKMTGEVHGAEWHGKIATLMLDVTIIIHIIFYNISYILSIILTIISTLLILLSFYLYGKENINIIKRAGY</sequence>
<name>A0AAW4MTG6_9FIRM</name>
<dbReference type="AlphaFoldDB" id="A0AAW4MTG6"/>
<evidence type="ECO:0000313" key="10">
    <source>
        <dbReference type="EMBL" id="MBV3382567.1"/>
    </source>
</evidence>
<dbReference type="PANTHER" id="PTHR14269">
    <property type="entry name" value="CDP-DIACYLGLYCEROL--GLYCEROL-3-PHOSPHATE 3-PHOSPHATIDYLTRANSFERASE-RELATED"/>
    <property type="match status" value="1"/>
</dbReference>
<dbReference type="PROSITE" id="PS00379">
    <property type="entry name" value="CDP_ALCOHOL_P_TRANSF"/>
    <property type="match status" value="1"/>
</dbReference>
<dbReference type="Pfam" id="PF01066">
    <property type="entry name" value="CDP-OH_P_transf"/>
    <property type="match status" value="1"/>
</dbReference>
<dbReference type="GO" id="GO:0008444">
    <property type="term" value="F:CDP-diacylglycerol-glycerol-3-phosphate 3-phosphatidyltransferase activity"/>
    <property type="evidence" value="ECO:0007669"/>
    <property type="project" value="UniProtKB-EC"/>
</dbReference>
<evidence type="ECO:0000256" key="4">
    <source>
        <dbReference type="ARBA" id="ARBA00013170"/>
    </source>
</evidence>
<feature type="transmembrane region" description="Helical" evidence="9">
    <location>
        <begin position="90"/>
        <end position="112"/>
    </location>
</feature>
<dbReference type="EMBL" id="JAHOEL010000024">
    <property type="protein sequence ID" value="MBV3392660.1"/>
    <property type="molecule type" value="Genomic_DNA"/>
</dbReference>
<dbReference type="RefSeq" id="WP_217747454.1">
    <property type="nucleotide sequence ID" value="NZ_JAHOEB010000024.1"/>
</dbReference>
<comment type="catalytic activity">
    <reaction evidence="7">
        <text>a CDP-1,2-diacyl-sn-glycerol + sn-glycerol 3-phosphate = a 1,2-diacyl-sn-glycero-3-phospho-(1'-sn-glycero-3'-phosphate) + CMP + H(+)</text>
        <dbReference type="Rhea" id="RHEA:12593"/>
        <dbReference type="ChEBI" id="CHEBI:15378"/>
        <dbReference type="ChEBI" id="CHEBI:57597"/>
        <dbReference type="ChEBI" id="CHEBI:58332"/>
        <dbReference type="ChEBI" id="CHEBI:60110"/>
        <dbReference type="ChEBI" id="CHEBI:60377"/>
        <dbReference type="EC" id="2.7.8.5"/>
    </reaction>
</comment>
<dbReference type="InterPro" id="IPR050324">
    <property type="entry name" value="CDP-alcohol_PTase-I"/>
</dbReference>
<reference evidence="10 13" key="1">
    <citation type="submission" date="2021-06" db="EMBL/GenBank/DDBJ databases">
        <title>Collection of gut derived symbiotic bacterial strains cultured from healthy donors.</title>
        <authorList>
            <person name="Lin H."/>
            <person name="Littmann E."/>
            <person name="Pamer E.G."/>
        </authorList>
    </citation>
    <scope>NUCLEOTIDE SEQUENCE</scope>
    <source>
        <strain evidence="11 13">MSK.21.70</strain>
        <strain evidence="10">MSK.21.82</strain>
    </source>
</reference>
<keyword evidence="9" id="KW-1133">Transmembrane helix</keyword>
<dbReference type="EC" id="2.7.8.5" evidence="4"/>
<comment type="pathway">
    <text evidence="2">Phospholipid metabolism; phosphatidylglycerol biosynthesis; phosphatidylglycerol from CDP-diacylglycerol: step 1/2.</text>
</comment>
<keyword evidence="9" id="KW-0812">Transmembrane</keyword>